<dbReference type="EMBL" id="CP030074">
    <property type="protein sequence ID" value="AWW43381.1"/>
    <property type="molecule type" value="Genomic_DNA"/>
</dbReference>
<dbReference type="GO" id="GO:0016791">
    <property type="term" value="F:phosphatase activity"/>
    <property type="evidence" value="ECO:0007669"/>
    <property type="project" value="TreeGrafter"/>
</dbReference>
<dbReference type="InterPro" id="IPR052016">
    <property type="entry name" value="Bact_Sigma-Reg"/>
</dbReference>
<dbReference type="SMART" id="SM00091">
    <property type="entry name" value="PAS"/>
    <property type="match status" value="2"/>
</dbReference>
<dbReference type="InterPro" id="IPR029016">
    <property type="entry name" value="GAF-like_dom_sf"/>
</dbReference>
<keyword evidence="1" id="KW-0378">Hydrolase</keyword>
<gene>
    <name evidence="4" type="ORF">DN051_43230</name>
</gene>
<evidence type="ECO:0000313" key="5">
    <source>
        <dbReference type="Proteomes" id="UP000249616"/>
    </source>
</evidence>
<dbReference type="SUPFAM" id="SSF55874">
    <property type="entry name" value="ATPase domain of HSP90 chaperone/DNA topoisomerase II/histidine kinase"/>
    <property type="match status" value="1"/>
</dbReference>
<dbReference type="Gene3D" id="3.30.565.10">
    <property type="entry name" value="Histidine kinase-like ATPase, C-terminal domain"/>
    <property type="match status" value="1"/>
</dbReference>
<dbReference type="InterPro" id="IPR000014">
    <property type="entry name" value="PAS"/>
</dbReference>
<proteinExistence type="predicted"/>
<dbReference type="Proteomes" id="UP000249616">
    <property type="component" value="Plasmid unnamed1"/>
</dbReference>
<feature type="compositionally biased region" description="Basic and acidic residues" evidence="2">
    <location>
        <begin position="320"/>
        <end position="330"/>
    </location>
</feature>
<accession>A0A2Z4JEA2</accession>
<evidence type="ECO:0000256" key="2">
    <source>
        <dbReference type="SAM" id="MobiDB-lite"/>
    </source>
</evidence>
<dbReference type="AlphaFoldDB" id="A0A2Z4JEA2"/>
<reference evidence="5" key="1">
    <citation type="submission" date="2018-06" db="EMBL/GenBank/DDBJ databases">
        <authorList>
            <person name="Li K."/>
        </authorList>
    </citation>
    <scope>NUCLEOTIDE SEQUENCE [LARGE SCALE GENOMIC DNA]</scope>
    <source>
        <strain evidence="5">ZFG47</strain>
        <plasmid evidence="5">unnamed1</plasmid>
    </source>
</reference>
<dbReference type="CDD" id="cd16936">
    <property type="entry name" value="HATPase_RsbW-like"/>
    <property type="match status" value="1"/>
</dbReference>
<dbReference type="InterPro" id="IPR001932">
    <property type="entry name" value="PPM-type_phosphatase-like_dom"/>
</dbReference>
<dbReference type="InterPro" id="IPR035965">
    <property type="entry name" value="PAS-like_dom_sf"/>
</dbReference>
<feature type="compositionally biased region" description="Low complexity" evidence="2">
    <location>
        <begin position="307"/>
        <end position="317"/>
    </location>
</feature>
<name>A0A2Z4JEA2_9ACTN</name>
<dbReference type="InterPro" id="IPR036890">
    <property type="entry name" value="HATPase_C_sf"/>
</dbReference>
<feature type="domain" description="PAS" evidence="3">
    <location>
        <begin position="24"/>
        <end position="54"/>
    </location>
</feature>
<evidence type="ECO:0000259" key="3">
    <source>
        <dbReference type="PROSITE" id="PS50112"/>
    </source>
</evidence>
<dbReference type="NCBIfam" id="TIGR00229">
    <property type="entry name" value="sensory_box"/>
    <property type="match status" value="2"/>
</dbReference>
<dbReference type="FunFam" id="3.30.565.10:FF:000028">
    <property type="entry name" value="PAS sensor protein"/>
    <property type="match status" value="1"/>
</dbReference>
<geneLocation type="plasmid" evidence="4 5">
    <name>unnamed1</name>
</geneLocation>
<dbReference type="InterPro" id="IPR003594">
    <property type="entry name" value="HATPase_dom"/>
</dbReference>
<dbReference type="PROSITE" id="PS50112">
    <property type="entry name" value="PAS"/>
    <property type="match status" value="1"/>
</dbReference>
<dbReference type="Gene3D" id="3.60.40.10">
    <property type="entry name" value="PPM-type phosphatase domain"/>
    <property type="match status" value="1"/>
</dbReference>
<dbReference type="InterPro" id="IPR036457">
    <property type="entry name" value="PPM-type-like_dom_sf"/>
</dbReference>
<dbReference type="InterPro" id="IPR013767">
    <property type="entry name" value="PAS_fold"/>
</dbReference>
<dbReference type="SUPFAM" id="SSF55781">
    <property type="entry name" value="GAF domain-like"/>
    <property type="match status" value="1"/>
</dbReference>
<dbReference type="PANTHER" id="PTHR43156:SF2">
    <property type="entry name" value="STAGE II SPORULATION PROTEIN E"/>
    <property type="match status" value="1"/>
</dbReference>
<dbReference type="InterPro" id="IPR013656">
    <property type="entry name" value="PAS_4"/>
</dbReference>
<keyword evidence="4" id="KW-0614">Plasmid</keyword>
<evidence type="ECO:0000313" key="4">
    <source>
        <dbReference type="EMBL" id="AWW43381.1"/>
    </source>
</evidence>
<dbReference type="Pfam" id="PF01590">
    <property type="entry name" value="GAF"/>
    <property type="match status" value="1"/>
</dbReference>
<dbReference type="GO" id="GO:0006355">
    <property type="term" value="P:regulation of DNA-templated transcription"/>
    <property type="evidence" value="ECO:0007669"/>
    <property type="project" value="InterPro"/>
</dbReference>
<dbReference type="CDD" id="cd00130">
    <property type="entry name" value="PAS"/>
    <property type="match status" value="2"/>
</dbReference>
<sequence>MGAPHVTDRSASADGPLAGEGVRFSLDHQGVIARWSPAAEKLLGHAAESVVGRSAADLMAGTASAEVETRADDEFATVLKRSDGASIKCWLLVRPESPGDALTNWEVLITPLEPAELARAADIERALLETLFTLSPTGLYLLDPQMRLIRFNAAAEGMQGTSVSEAAGRRPSEVWPGFPAEKVERVMKQVLATGQPIIGTEKTLRPPGDPHHDHVYSTSVFRLEDDHGRILGLADATVDVTDRHLAQERLTVLADASNRIGSTLDVLDTAEALAEVSVPALADSITVDLLQPVLSGEELAPGPVGPDAALRRAASGSRGDGTRKRADRTPAESAVEVLYALEPRLLDPSDREGHRAFRDLSMSAAPGEDVHSLAIVPLVAQDRVLGLATFCRWGDRRPFDADDLNAAAQLGRRTAACLDNARRHLREHNTLIALQHILRPSGLPTQQALDVAHMSVHAGTGGDWVDAIPLSGARVALVAGTLPSRGIQAAAAAGRLSAAVHTLSDLDLEPDELLARLDDVVRRSGTVGGIDECGERPPSGHEQPRDPVDGGTCLYLIYDPVSRRCSASSAGHPWPVIVHPNGVVRTVDCPVGDALCSPGAPFSRTDFELPENSMLVLYTRGLLQQYGQGHDDPGAQRLSALLSGVPGSVQETCSGVIEALVPDQARDDVAVLVARTHALGPEHVVSWDLPSDPATVAEARSLATWQLTSWDMDELAFTTELIVSELVTNAIRHAAPPITLRLIRSHVLTCEVSDGSSTSPRLSHARTTDEGGRGLLLVARCSERWGTRYTESGKIIWAEQGTMA</sequence>
<dbReference type="Pfam" id="PF07228">
    <property type="entry name" value="SpoIIE"/>
    <property type="match status" value="1"/>
</dbReference>
<evidence type="ECO:0000256" key="1">
    <source>
        <dbReference type="ARBA" id="ARBA00022801"/>
    </source>
</evidence>
<organism evidence="4 5">
    <name type="scientific">Streptomyces cadmiisoli</name>
    <dbReference type="NCBI Taxonomy" id="2184053"/>
    <lineage>
        <taxon>Bacteria</taxon>
        <taxon>Bacillati</taxon>
        <taxon>Actinomycetota</taxon>
        <taxon>Actinomycetes</taxon>
        <taxon>Kitasatosporales</taxon>
        <taxon>Streptomycetaceae</taxon>
        <taxon>Streptomyces</taxon>
        <taxon>Streptomyces aurantiacus group</taxon>
    </lineage>
</organism>
<feature type="region of interest" description="Disordered" evidence="2">
    <location>
        <begin position="298"/>
        <end position="330"/>
    </location>
</feature>
<dbReference type="SMART" id="SM00331">
    <property type="entry name" value="PP2C_SIG"/>
    <property type="match status" value="1"/>
</dbReference>
<dbReference type="Pfam" id="PF00989">
    <property type="entry name" value="PAS"/>
    <property type="match status" value="1"/>
</dbReference>
<dbReference type="PANTHER" id="PTHR43156">
    <property type="entry name" value="STAGE II SPORULATION PROTEIN E-RELATED"/>
    <property type="match status" value="1"/>
</dbReference>
<dbReference type="InterPro" id="IPR003018">
    <property type="entry name" value="GAF"/>
</dbReference>
<dbReference type="Gene3D" id="3.30.450.40">
    <property type="match status" value="1"/>
</dbReference>
<dbReference type="SUPFAM" id="SSF55785">
    <property type="entry name" value="PYP-like sensor domain (PAS domain)"/>
    <property type="match status" value="2"/>
</dbReference>
<dbReference type="Pfam" id="PF13581">
    <property type="entry name" value="HATPase_c_2"/>
    <property type="match status" value="1"/>
</dbReference>
<keyword evidence="5" id="KW-1185">Reference proteome</keyword>
<protein>
    <submittedName>
        <fullName evidence="4">PAS domain S-box protein</fullName>
    </submittedName>
</protein>
<dbReference type="Gene3D" id="3.30.450.20">
    <property type="entry name" value="PAS domain"/>
    <property type="match status" value="2"/>
</dbReference>
<dbReference type="KEGG" id="scad:DN051_43230"/>
<dbReference type="Pfam" id="PF08448">
    <property type="entry name" value="PAS_4"/>
    <property type="match status" value="1"/>
</dbReference>